<evidence type="ECO:0000313" key="3">
    <source>
        <dbReference type="EMBL" id="RLL71882.1"/>
    </source>
</evidence>
<dbReference type="Proteomes" id="UP000279673">
    <property type="component" value="Unassembled WGS sequence"/>
</dbReference>
<dbReference type="RefSeq" id="WP_121531358.1">
    <property type="nucleotide sequence ID" value="NZ_RCHI01000003.1"/>
</dbReference>
<feature type="region of interest" description="Disordered" evidence="1">
    <location>
        <begin position="76"/>
        <end position="98"/>
    </location>
</feature>
<proteinExistence type="predicted"/>
<keyword evidence="2" id="KW-0812">Transmembrane</keyword>
<evidence type="ECO:0000313" key="4">
    <source>
        <dbReference type="Proteomes" id="UP000279673"/>
    </source>
</evidence>
<dbReference type="EMBL" id="RCHI01000003">
    <property type="protein sequence ID" value="RLL71882.1"/>
    <property type="molecule type" value="Genomic_DNA"/>
</dbReference>
<feature type="compositionally biased region" description="Basic and acidic residues" evidence="1">
    <location>
        <begin position="76"/>
        <end position="86"/>
    </location>
</feature>
<keyword evidence="2" id="KW-1133">Transmembrane helix</keyword>
<protein>
    <submittedName>
        <fullName evidence="3">Uncharacterized protein</fullName>
    </submittedName>
</protein>
<name>A0A421BU93_9RHOB</name>
<organism evidence="3 4">
    <name type="scientific">Paenirhodobacter hankyongi</name>
    <dbReference type="NCBI Taxonomy" id="2294033"/>
    <lineage>
        <taxon>Bacteria</taxon>
        <taxon>Pseudomonadati</taxon>
        <taxon>Pseudomonadota</taxon>
        <taxon>Alphaproteobacteria</taxon>
        <taxon>Rhodobacterales</taxon>
        <taxon>Rhodobacter group</taxon>
        <taxon>Paenirhodobacter</taxon>
    </lineage>
</organism>
<keyword evidence="4" id="KW-1185">Reference proteome</keyword>
<evidence type="ECO:0000256" key="2">
    <source>
        <dbReference type="SAM" id="Phobius"/>
    </source>
</evidence>
<sequence>MSGFEAGCRIRAWTWGAITGLLTGLLVHSSLGTAAALFLGLIAFLLAGAVFVWGFCDGLDRRFALPPAALERARAAAERKTADGERIAPPAAATGKDR</sequence>
<dbReference type="AlphaFoldDB" id="A0A421BU93"/>
<evidence type="ECO:0000256" key="1">
    <source>
        <dbReference type="SAM" id="MobiDB-lite"/>
    </source>
</evidence>
<comment type="caution">
    <text evidence="3">The sequence shown here is derived from an EMBL/GenBank/DDBJ whole genome shotgun (WGS) entry which is preliminary data.</text>
</comment>
<reference evidence="3 4" key="1">
    <citation type="submission" date="2018-10" db="EMBL/GenBank/DDBJ databases">
        <title>Rhodobacter sp . BO-81.</title>
        <authorList>
            <person name="Im W.T."/>
        </authorList>
    </citation>
    <scope>NUCLEOTIDE SEQUENCE [LARGE SCALE GENOMIC DNA]</scope>
    <source>
        <strain evidence="3 4">BO-81</strain>
    </source>
</reference>
<feature type="transmembrane region" description="Helical" evidence="2">
    <location>
        <begin position="37"/>
        <end position="56"/>
    </location>
</feature>
<keyword evidence="2" id="KW-0472">Membrane</keyword>
<feature type="transmembrane region" description="Helical" evidence="2">
    <location>
        <begin position="12"/>
        <end position="31"/>
    </location>
</feature>
<gene>
    <name evidence="3" type="ORF">DYS74_04525</name>
</gene>
<accession>A0A421BU93</accession>